<keyword evidence="3 6" id="KW-0812">Transmembrane</keyword>
<feature type="transmembrane region" description="Helical" evidence="6">
    <location>
        <begin position="131"/>
        <end position="149"/>
    </location>
</feature>
<dbReference type="PANTHER" id="PTHR13929:SF0">
    <property type="entry name" value="UBIA PRENYLTRANSFERASE DOMAIN-CONTAINING PROTEIN 1"/>
    <property type="match status" value="1"/>
</dbReference>
<feature type="transmembrane region" description="Helical" evidence="6">
    <location>
        <begin position="374"/>
        <end position="393"/>
    </location>
</feature>
<dbReference type="Pfam" id="PF01040">
    <property type="entry name" value="UbiA"/>
    <property type="match status" value="1"/>
</dbReference>
<comment type="subcellular location">
    <subcellularLocation>
        <location evidence="1">Membrane</location>
        <topology evidence="1">Multi-pass membrane protein</topology>
    </subcellularLocation>
</comment>
<dbReference type="GO" id="GO:0004659">
    <property type="term" value="F:prenyltransferase activity"/>
    <property type="evidence" value="ECO:0007669"/>
    <property type="project" value="InterPro"/>
</dbReference>
<dbReference type="HAMAP" id="MF_01938">
    <property type="entry name" value="MenA_2"/>
    <property type="match status" value="1"/>
</dbReference>
<feature type="transmembrane region" description="Helical" evidence="6">
    <location>
        <begin position="336"/>
        <end position="353"/>
    </location>
</feature>
<feature type="transmembrane region" description="Helical" evidence="6">
    <location>
        <begin position="169"/>
        <end position="197"/>
    </location>
</feature>
<feature type="transmembrane region" description="Helical" evidence="6">
    <location>
        <begin position="263"/>
        <end position="284"/>
    </location>
</feature>
<dbReference type="InterPro" id="IPR000537">
    <property type="entry name" value="UbiA_prenyltransferase"/>
</dbReference>
<evidence type="ECO:0000256" key="4">
    <source>
        <dbReference type="ARBA" id="ARBA00022989"/>
    </source>
</evidence>
<evidence type="ECO:0000256" key="2">
    <source>
        <dbReference type="ARBA" id="ARBA00022679"/>
    </source>
</evidence>
<dbReference type="PANTHER" id="PTHR13929">
    <property type="entry name" value="1,4-DIHYDROXY-2-NAPHTHOATE OCTAPRENYLTRANSFERASE"/>
    <property type="match status" value="1"/>
</dbReference>
<dbReference type="GO" id="GO:0042372">
    <property type="term" value="P:phylloquinone biosynthetic process"/>
    <property type="evidence" value="ECO:0007669"/>
    <property type="project" value="InterPro"/>
</dbReference>
<dbReference type="GO" id="GO:0016020">
    <property type="term" value="C:membrane"/>
    <property type="evidence" value="ECO:0007669"/>
    <property type="project" value="UniProtKB-SubCell"/>
</dbReference>
<evidence type="ECO:0000256" key="1">
    <source>
        <dbReference type="ARBA" id="ARBA00004141"/>
    </source>
</evidence>
<proteinExistence type="evidence at transcript level"/>
<keyword evidence="4 6" id="KW-1133">Transmembrane helix</keyword>
<dbReference type="InterPro" id="IPR011937">
    <property type="entry name" value="DHNA_phytyltransferase_MenA"/>
</dbReference>
<feature type="transmembrane region" description="Helical" evidence="6">
    <location>
        <begin position="313"/>
        <end position="330"/>
    </location>
</feature>
<dbReference type="CDD" id="cd13962">
    <property type="entry name" value="PT_UbiA_UBIAD1"/>
    <property type="match status" value="1"/>
</dbReference>
<feature type="transmembrane region" description="Helical" evidence="6">
    <location>
        <begin position="104"/>
        <end position="125"/>
    </location>
</feature>
<keyword evidence="5 6" id="KW-0472">Membrane</keyword>
<dbReference type="AlphaFoldDB" id="B8LLS0"/>
<dbReference type="NCBIfam" id="TIGR02235">
    <property type="entry name" value="menA_cyano-plnt"/>
    <property type="match status" value="1"/>
</dbReference>
<feature type="transmembrane region" description="Helical" evidence="6">
    <location>
        <begin position="231"/>
        <end position="251"/>
    </location>
</feature>
<evidence type="ECO:0000256" key="6">
    <source>
        <dbReference type="SAM" id="Phobius"/>
    </source>
</evidence>
<dbReference type="EMBL" id="EF676715">
    <property type="protein sequence ID" value="ABR16600.1"/>
    <property type="molecule type" value="mRNA"/>
</dbReference>
<evidence type="ECO:0000256" key="5">
    <source>
        <dbReference type="ARBA" id="ARBA00023136"/>
    </source>
</evidence>
<protein>
    <submittedName>
        <fullName evidence="7">Uncharacterized protein</fullName>
    </submittedName>
</protein>
<reference evidence="7" key="1">
    <citation type="submission" date="2007-06" db="EMBL/GenBank/DDBJ databases">
        <title>Full length cDNA sequences from Sitka Spruce (Picea sitchensis).</title>
        <authorList>
            <person name="Ralph S.G."/>
            <person name="Chun H.E."/>
            <person name="Liao N."/>
            <person name="Ali J."/>
            <person name="Reid K."/>
            <person name="Kolosova N."/>
            <person name="Cooper N."/>
            <person name="Cullis C."/>
            <person name="Jancsik S."/>
            <person name="Moore R."/>
            <person name="Mayo M."/>
            <person name="Wagner S."/>
            <person name="Holt R.A."/>
            <person name="Jones S.J.M."/>
            <person name="Marra M.A."/>
            <person name="Ritland C.E."/>
            <person name="Ritland K."/>
            <person name="Bohlmann J."/>
        </authorList>
    </citation>
    <scope>NUCLEOTIDE SEQUENCE</scope>
    <source>
        <tissue evidence="7">Green portion of the leader tissue</tissue>
    </source>
</reference>
<sequence>MATAIATYRPVRVFPTSPPFSFSNPSSTPPHIVDSGRLTTLCSKKSIKLQSSHQLFFTNRWVVGRTKELGLTRGFCKSGLSEINQGEDKEHVSRATLIRRAVKLPIYTVALVPLTVGSAAAYLQVHSFDAGRYFVLLFSSVLIITWLNLSNDAYDFETGADKDKKESVVNISGSHSGVLCAAYICLALGSSGLLWAALQAGDVRVAALLFCAILCGYVYQCPPCRLSYHGLGEPLCFAAFGPLATSAFYFSQATKSQTGILPFSSTVLSVSVLIGVTTTLILFCSHFHQIDGDWEVGKMSPLVRIGTKRGSEVVRYSVIVLYSLLCAFAALKTLPLTCTFFTLLTLPLGKLLIDFVHENHNDKIKIFMAKYYCVRLHASFGVALALGLFAARFT</sequence>
<organism evidence="7">
    <name type="scientific">Picea sitchensis</name>
    <name type="common">Sitka spruce</name>
    <name type="synonym">Pinus sitchensis</name>
    <dbReference type="NCBI Taxonomy" id="3332"/>
    <lineage>
        <taxon>Eukaryota</taxon>
        <taxon>Viridiplantae</taxon>
        <taxon>Streptophyta</taxon>
        <taxon>Embryophyta</taxon>
        <taxon>Tracheophyta</taxon>
        <taxon>Spermatophyta</taxon>
        <taxon>Pinopsida</taxon>
        <taxon>Pinidae</taxon>
        <taxon>Conifers I</taxon>
        <taxon>Pinales</taxon>
        <taxon>Pinaceae</taxon>
        <taxon>Picea</taxon>
    </lineage>
</organism>
<dbReference type="InterPro" id="IPR026046">
    <property type="entry name" value="UBIAD1"/>
</dbReference>
<evidence type="ECO:0000256" key="3">
    <source>
        <dbReference type="ARBA" id="ARBA00022692"/>
    </source>
</evidence>
<name>B8LLS0_PICSI</name>
<accession>B8LLS0</accession>
<keyword evidence="2" id="KW-0808">Transferase</keyword>
<evidence type="ECO:0000313" key="7">
    <source>
        <dbReference type="EMBL" id="ABR16600.1"/>
    </source>
</evidence>
<feature type="transmembrane region" description="Helical" evidence="6">
    <location>
        <begin position="203"/>
        <end position="219"/>
    </location>
</feature>
<dbReference type="OMA" id="RGFFMCK"/>